<protein>
    <recommendedName>
        <fullName evidence="4">Arrestin-like N-terminal domain-containing protein</fullName>
    </recommendedName>
</protein>
<name>A0A284RII9_ARMOS</name>
<evidence type="ECO:0000256" key="1">
    <source>
        <dbReference type="SAM" id="MobiDB-lite"/>
    </source>
</evidence>
<gene>
    <name evidence="2" type="ORF">ARMOST_11940</name>
</gene>
<feature type="compositionally biased region" description="Low complexity" evidence="1">
    <location>
        <begin position="1"/>
        <end position="16"/>
    </location>
</feature>
<keyword evidence="3" id="KW-1185">Reference proteome</keyword>
<dbReference type="OrthoDB" id="2586076at2759"/>
<proteinExistence type="predicted"/>
<dbReference type="STRING" id="47428.A0A284RII9"/>
<reference evidence="3" key="1">
    <citation type="journal article" date="2017" name="Nat. Ecol. Evol.">
        <title>Genome expansion and lineage-specific genetic innovations in the forest pathogenic fungi Armillaria.</title>
        <authorList>
            <person name="Sipos G."/>
            <person name="Prasanna A.N."/>
            <person name="Walter M.C."/>
            <person name="O'Connor E."/>
            <person name="Balint B."/>
            <person name="Krizsan K."/>
            <person name="Kiss B."/>
            <person name="Hess J."/>
            <person name="Varga T."/>
            <person name="Slot J."/>
            <person name="Riley R."/>
            <person name="Boka B."/>
            <person name="Rigling D."/>
            <person name="Barry K."/>
            <person name="Lee J."/>
            <person name="Mihaltcheva S."/>
            <person name="LaButti K."/>
            <person name="Lipzen A."/>
            <person name="Waldron R."/>
            <person name="Moloney N.M."/>
            <person name="Sperisen C."/>
            <person name="Kredics L."/>
            <person name="Vagvoelgyi C."/>
            <person name="Patrignani A."/>
            <person name="Fitzpatrick D."/>
            <person name="Nagy I."/>
            <person name="Doyle S."/>
            <person name="Anderson J.B."/>
            <person name="Grigoriev I.V."/>
            <person name="Gueldener U."/>
            <person name="Muensterkoetter M."/>
            <person name="Nagy L.G."/>
        </authorList>
    </citation>
    <scope>NUCLEOTIDE SEQUENCE [LARGE SCALE GENOMIC DNA]</scope>
    <source>
        <strain evidence="3">C18/9</strain>
    </source>
</reference>
<accession>A0A284RII9</accession>
<dbReference type="EMBL" id="FUEG01000009">
    <property type="protein sequence ID" value="SJL08574.1"/>
    <property type="molecule type" value="Genomic_DNA"/>
</dbReference>
<evidence type="ECO:0000313" key="2">
    <source>
        <dbReference type="EMBL" id="SJL08574.1"/>
    </source>
</evidence>
<organism evidence="2 3">
    <name type="scientific">Armillaria ostoyae</name>
    <name type="common">Armillaria root rot fungus</name>
    <dbReference type="NCBI Taxonomy" id="47428"/>
    <lineage>
        <taxon>Eukaryota</taxon>
        <taxon>Fungi</taxon>
        <taxon>Dikarya</taxon>
        <taxon>Basidiomycota</taxon>
        <taxon>Agaricomycotina</taxon>
        <taxon>Agaricomycetes</taxon>
        <taxon>Agaricomycetidae</taxon>
        <taxon>Agaricales</taxon>
        <taxon>Marasmiineae</taxon>
        <taxon>Physalacriaceae</taxon>
        <taxon>Armillaria</taxon>
    </lineage>
</organism>
<evidence type="ECO:0008006" key="4">
    <source>
        <dbReference type="Google" id="ProtNLM"/>
    </source>
</evidence>
<dbReference type="AlphaFoldDB" id="A0A284RII9"/>
<sequence>MHSTSVYTSSPTSSEVTLHDDPASSSDLPRWIYTTKHMRVDLGTRMWESHVPCYGLNGNIEGSIRFSGSPSSVAKVTVALQVQVSTSEQRSSTLLSRTVPVYTPFSASSAQWNGDCAFSLPIPSEINSNGGTSAMPPSFSYHSYETMCDVSYFIKVCMVRKRNGFCTHESRLIPILYLPKSEPCQPSLIQSAGSKTEMASLTPMAPQWSDSKKEHRQLAGALEDFDDAVHVSIPSTTLASGDRIPFSVSFDTAKHPLLSQVSDKNIHVALVNKVSLWSSSGSSRLVSSERQIASGSVQCKDKSQGSLLFQGSIQAGCAGKENSWCLDGVVSVEYILRLRVTAPKYLSGQFPTFQYDSVVTLTSDEWGASRREMKALCGVPAPAPALGLQSNSHSDEPIPFVNVFVC</sequence>
<dbReference type="OMA" id="TRMWESH"/>
<evidence type="ECO:0000313" key="3">
    <source>
        <dbReference type="Proteomes" id="UP000219338"/>
    </source>
</evidence>
<feature type="region of interest" description="Disordered" evidence="1">
    <location>
        <begin position="1"/>
        <end position="24"/>
    </location>
</feature>
<dbReference type="Proteomes" id="UP000219338">
    <property type="component" value="Unassembled WGS sequence"/>
</dbReference>